<dbReference type="AlphaFoldDB" id="A0AA39CCA7"/>
<protein>
    <submittedName>
        <fullName evidence="1">Uncharacterized protein</fullName>
    </submittedName>
</protein>
<dbReference type="Proteomes" id="UP001172673">
    <property type="component" value="Unassembled WGS sequence"/>
</dbReference>
<dbReference type="EMBL" id="JAPDRK010000023">
    <property type="protein sequence ID" value="KAJ9603034.1"/>
    <property type="molecule type" value="Genomic_DNA"/>
</dbReference>
<dbReference type="PANTHER" id="PTHR42085:SF8">
    <property type="entry name" value="F-BOX DOMAIN-CONTAINING PROTEIN"/>
    <property type="match status" value="1"/>
</dbReference>
<evidence type="ECO:0000313" key="2">
    <source>
        <dbReference type="Proteomes" id="UP001172673"/>
    </source>
</evidence>
<gene>
    <name evidence="1" type="ORF">H2200_012329</name>
</gene>
<dbReference type="PANTHER" id="PTHR42085">
    <property type="entry name" value="F-BOX DOMAIN-CONTAINING PROTEIN"/>
    <property type="match status" value="1"/>
</dbReference>
<name>A0AA39CCA7_9EURO</name>
<reference evidence="1" key="1">
    <citation type="submission" date="2022-10" db="EMBL/GenBank/DDBJ databases">
        <title>Culturing micro-colonial fungi from biological soil crusts in the Mojave desert and describing Neophaeococcomyces mojavensis, and introducing the new genera and species Taxawa tesnikishii.</title>
        <authorList>
            <person name="Kurbessoian T."/>
            <person name="Stajich J.E."/>
        </authorList>
    </citation>
    <scope>NUCLEOTIDE SEQUENCE</scope>
    <source>
        <strain evidence="1">TK_41</strain>
    </source>
</reference>
<dbReference type="InterPro" id="IPR038883">
    <property type="entry name" value="AN11006-like"/>
</dbReference>
<evidence type="ECO:0000313" key="1">
    <source>
        <dbReference type="EMBL" id="KAJ9603034.1"/>
    </source>
</evidence>
<organism evidence="1 2">
    <name type="scientific">Cladophialophora chaetospira</name>
    <dbReference type="NCBI Taxonomy" id="386627"/>
    <lineage>
        <taxon>Eukaryota</taxon>
        <taxon>Fungi</taxon>
        <taxon>Dikarya</taxon>
        <taxon>Ascomycota</taxon>
        <taxon>Pezizomycotina</taxon>
        <taxon>Eurotiomycetes</taxon>
        <taxon>Chaetothyriomycetidae</taxon>
        <taxon>Chaetothyriales</taxon>
        <taxon>Herpotrichiellaceae</taxon>
        <taxon>Cladophialophora</taxon>
    </lineage>
</organism>
<proteinExistence type="predicted"/>
<sequence>MGTRRPNYASPPPPARSAIRTTSFMAAADLSQAVSKYYEGVPQHAASGIASDLIARSEYLSPAVQVDEHVKKKLRLEPEHVETAMSDVEAGSPHRDTSPAPINPDLRLMGIAPELRQEIFRHILVKDSPIFATFSRGPYNIYTWSDGRVLGYDEHSRKVGPRNTTSILRVCKQARYEGRGILYGENEFITHYFTVFMESFIGDCTAGIQTINAKLIRKARFEVPMSVKQIQSNVGAFVWKISGNLSGLQELTLTTEDDKTWKAKQDDSFAFQIEQIKEMCLKQRRGLLHAAAWVTQSHPRLKKAIWKAKNGGSIVPRSSGAALKYLLKYEILLVSQRRDEWLQIKASSLDECGKPRDAKSIVLDCQKIRNTLWDYLRDATESDFALSDSATSSEVSMLGCQAL</sequence>
<accession>A0AA39CCA7</accession>
<comment type="caution">
    <text evidence="1">The sequence shown here is derived from an EMBL/GenBank/DDBJ whole genome shotgun (WGS) entry which is preliminary data.</text>
</comment>
<keyword evidence="2" id="KW-1185">Reference proteome</keyword>